<dbReference type="VEuPathDB" id="VectorBase:RSAN_032696"/>
<dbReference type="Pfam" id="PF04083">
    <property type="entry name" value="Abhydro_lipase"/>
    <property type="match status" value="1"/>
</dbReference>
<proteinExistence type="predicted"/>
<evidence type="ECO:0000259" key="1">
    <source>
        <dbReference type="Pfam" id="PF04083"/>
    </source>
</evidence>
<name>A0A9D4SPE0_RHISA</name>
<comment type="caution">
    <text evidence="2">The sequence shown here is derived from an EMBL/GenBank/DDBJ whole genome shotgun (WGS) entry which is preliminary data.</text>
</comment>
<gene>
    <name evidence="2" type="ORF">HPB52_005436</name>
</gene>
<organism evidence="2 3">
    <name type="scientific">Rhipicephalus sanguineus</name>
    <name type="common">Brown dog tick</name>
    <name type="synonym">Ixodes sanguineus</name>
    <dbReference type="NCBI Taxonomy" id="34632"/>
    <lineage>
        <taxon>Eukaryota</taxon>
        <taxon>Metazoa</taxon>
        <taxon>Ecdysozoa</taxon>
        <taxon>Arthropoda</taxon>
        <taxon>Chelicerata</taxon>
        <taxon>Arachnida</taxon>
        <taxon>Acari</taxon>
        <taxon>Parasitiformes</taxon>
        <taxon>Ixodida</taxon>
        <taxon>Ixodoidea</taxon>
        <taxon>Ixodidae</taxon>
        <taxon>Rhipicephalinae</taxon>
        <taxon>Rhipicephalus</taxon>
        <taxon>Rhipicephalus</taxon>
    </lineage>
</organism>
<dbReference type="EMBL" id="JABSTV010001254">
    <property type="protein sequence ID" value="KAH7939083.1"/>
    <property type="molecule type" value="Genomic_DNA"/>
</dbReference>
<reference evidence="2" key="2">
    <citation type="submission" date="2021-09" db="EMBL/GenBank/DDBJ databases">
        <authorList>
            <person name="Jia N."/>
            <person name="Wang J."/>
            <person name="Shi W."/>
            <person name="Du L."/>
            <person name="Sun Y."/>
            <person name="Zhan W."/>
            <person name="Jiang J."/>
            <person name="Wang Q."/>
            <person name="Zhang B."/>
            <person name="Ji P."/>
            <person name="Sakyi L.B."/>
            <person name="Cui X."/>
            <person name="Yuan T."/>
            <person name="Jiang B."/>
            <person name="Yang W."/>
            <person name="Lam T.T.-Y."/>
            <person name="Chang Q."/>
            <person name="Ding S."/>
            <person name="Wang X."/>
            <person name="Zhu J."/>
            <person name="Ruan X."/>
            <person name="Zhao L."/>
            <person name="Wei J."/>
            <person name="Que T."/>
            <person name="Du C."/>
            <person name="Cheng J."/>
            <person name="Dai P."/>
            <person name="Han X."/>
            <person name="Huang E."/>
            <person name="Gao Y."/>
            <person name="Liu J."/>
            <person name="Shao H."/>
            <person name="Ye R."/>
            <person name="Li L."/>
            <person name="Wei W."/>
            <person name="Wang X."/>
            <person name="Wang C."/>
            <person name="Huo Q."/>
            <person name="Li W."/>
            <person name="Guo W."/>
            <person name="Chen H."/>
            <person name="Chen S."/>
            <person name="Zhou L."/>
            <person name="Zhou L."/>
            <person name="Ni X."/>
            <person name="Tian J."/>
            <person name="Zhou Y."/>
            <person name="Sheng Y."/>
            <person name="Liu T."/>
            <person name="Pan Y."/>
            <person name="Xia L."/>
            <person name="Li J."/>
            <person name="Zhao F."/>
            <person name="Cao W."/>
        </authorList>
    </citation>
    <scope>NUCLEOTIDE SEQUENCE</scope>
    <source>
        <strain evidence="2">Rsan-2018</strain>
        <tissue evidence="2">Larvae</tissue>
    </source>
</reference>
<reference evidence="2" key="1">
    <citation type="journal article" date="2020" name="Cell">
        <title>Large-Scale Comparative Analyses of Tick Genomes Elucidate Their Genetic Diversity and Vector Capacities.</title>
        <authorList>
            <consortium name="Tick Genome and Microbiome Consortium (TIGMIC)"/>
            <person name="Jia N."/>
            <person name="Wang J."/>
            <person name="Shi W."/>
            <person name="Du L."/>
            <person name="Sun Y."/>
            <person name="Zhan W."/>
            <person name="Jiang J.F."/>
            <person name="Wang Q."/>
            <person name="Zhang B."/>
            <person name="Ji P."/>
            <person name="Bell-Sakyi L."/>
            <person name="Cui X.M."/>
            <person name="Yuan T.T."/>
            <person name="Jiang B.G."/>
            <person name="Yang W.F."/>
            <person name="Lam T.T."/>
            <person name="Chang Q.C."/>
            <person name="Ding S.J."/>
            <person name="Wang X.J."/>
            <person name="Zhu J.G."/>
            <person name="Ruan X.D."/>
            <person name="Zhao L."/>
            <person name="Wei J.T."/>
            <person name="Ye R.Z."/>
            <person name="Que T.C."/>
            <person name="Du C.H."/>
            <person name="Zhou Y.H."/>
            <person name="Cheng J.X."/>
            <person name="Dai P.F."/>
            <person name="Guo W.B."/>
            <person name="Han X.H."/>
            <person name="Huang E.J."/>
            <person name="Li L.F."/>
            <person name="Wei W."/>
            <person name="Gao Y.C."/>
            <person name="Liu J.Z."/>
            <person name="Shao H.Z."/>
            <person name="Wang X."/>
            <person name="Wang C.C."/>
            <person name="Yang T.C."/>
            <person name="Huo Q.B."/>
            <person name="Li W."/>
            <person name="Chen H.Y."/>
            <person name="Chen S.E."/>
            <person name="Zhou L.G."/>
            <person name="Ni X.B."/>
            <person name="Tian J.H."/>
            <person name="Sheng Y."/>
            <person name="Liu T."/>
            <person name="Pan Y.S."/>
            <person name="Xia L.Y."/>
            <person name="Li J."/>
            <person name="Zhao F."/>
            <person name="Cao W.C."/>
        </authorList>
    </citation>
    <scope>NUCLEOTIDE SEQUENCE</scope>
    <source>
        <strain evidence="2">Rsan-2018</strain>
    </source>
</reference>
<protein>
    <recommendedName>
        <fullName evidence="1">Partial AB-hydrolase lipase domain-containing protein</fullName>
    </recommendedName>
</protein>
<dbReference type="GO" id="GO:0006629">
    <property type="term" value="P:lipid metabolic process"/>
    <property type="evidence" value="ECO:0007669"/>
    <property type="project" value="InterPro"/>
</dbReference>
<dbReference type="InterPro" id="IPR029058">
    <property type="entry name" value="AB_hydrolase_fold"/>
</dbReference>
<dbReference type="SUPFAM" id="SSF53474">
    <property type="entry name" value="alpha/beta-Hydrolases"/>
    <property type="match status" value="1"/>
</dbReference>
<dbReference type="PANTHER" id="PTHR11005">
    <property type="entry name" value="LYSOSOMAL ACID LIPASE-RELATED"/>
    <property type="match status" value="1"/>
</dbReference>
<dbReference type="Proteomes" id="UP000821837">
    <property type="component" value="Chromosome 8"/>
</dbReference>
<evidence type="ECO:0000313" key="3">
    <source>
        <dbReference type="Proteomes" id="UP000821837"/>
    </source>
</evidence>
<evidence type="ECO:0000313" key="2">
    <source>
        <dbReference type="EMBL" id="KAH7939083.1"/>
    </source>
</evidence>
<dbReference type="AlphaFoldDB" id="A0A9D4SPE0"/>
<dbReference type="InterPro" id="IPR006693">
    <property type="entry name" value="AB_hydrolase_lipase"/>
</dbReference>
<sequence length="126" mass="14495">MFPLVVDGLRCELIRFFGFSCETTEATTDDGYILEIDRVGLLAQDNTSVSTKNSTNCNPIILVPPILSESGVWFLNYPSQSAGFLLAQRGYDVWAMNTREIAFRSRHEKLRQKDDRYWQWRQGTLP</sequence>
<feature type="domain" description="Partial AB-hydrolase lipase" evidence="1">
    <location>
        <begin position="12"/>
        <end position="76"/>
    </location>
</feature>
<keyword evidence="3" id="KW-1185">Reference proteome</keyword>
<accession>A0A9D4SPE0</accession>
<dbReference type="Gene3D" id="3.40.50.1820">
    <property type="entry name" value="alpha/beta hydrolase"/>
    <property type="match status" value="1"/>
</dbReference>